<feature type="compositionally biased region" description="Low complexity" evidence="1">
    <location>
        <begin position="30"/>
        <end position="39"/>
    </location>
</feature>
<evidence type="ECO:0000256" key="1">
    <source>
        <dbReference type="SAM" id="MobiDB-lite"/>
    </source>
</evidence>
<dbReference type="RefSeq" id="WP_209985238.1">
    <property type="nucleotide sequence ID" value="NZ_JAGINO010000016.1"/>
</dbReference>
<organism evidence="2 3">
    <name type="scientific">Azospirillum picis</name>
    <dbReference type="NCBI Taxonomy" id="488438"/>
    <lineage>
        <taxon>Bacteria</taxon>
        <taxon>Pseudomonadati</taxon>
        <taxon>Pseudomonadota</taxon>
        <taxon>Alphaproteobacteria</taxon>
        <taxon>Rhodospirillales</taxon>
        <taxon>Azospirillaceae</taxon>
        <taxon>Azospirillum</taxon>
    </lineage>
</organism>
<protein>
    <submittedName>
        <fullName evidence="2">Uncharacterized protein</fullName>
    </submittedName>
</protein>
<dbReference type="EMBL" id="JAUSVU010000016">
    <property type="protein sequence ID" value="MDQ0535139.1"/>
    <property type="molecule type" value="Genomic_DNA"/>
</dbReference>
<feature type="region of interest" description="Disordered" evidence="1">
    <location>
        <begin position="1"/>
        <end position="60"/>
    </location>
</feature>
<evidence type="ECO:0000313" key="2">
    <source>
        <dbReference type="EMBL" id="MDQ0535139.1"/>
    </source>
</evidence>
<reference evidence="2 3" key="1">
    <citation type="submission" date="2023-07" db="EMBL/GenBank/DDBJ databases">
        <title>Genomic Encyclopedia of Type Strains, Phase IV (KMG-IV): sequencing the most valuable type-strain genomes for metagenomic binning, comparative biology and taxonomic classification.</title>
        <authorList>
            <person name="Goeker M."/>
        </authorList>
    </citation>
    <scope>NUCLEOTIDE SEQUENCE [LARGE SCALE GENOMIC DNA]</scope>
    <source>
        <strain evidence="2 3">DSM 19922</strain>
    </source>
</reference>
<proteinExistence type="predicted"/>
<feature type="compositionally biased region" description="Basic residues" evidence="1">
    <location>
        <begin position="50"/>
        <end position="60"/>
    </location>
</feature>
<feature type="compositionally biased region" description="Basic and acidic residues" evidence="1">
    <location>
        <begin position="1"/>
        <end position="13"/>
    </location>
</feature>
<name>A0ABU0MPG5_9PROT</name>
<dbReference type="Proteomes" id="UP001244552">
    <property type="component" value="Unassembled WGS sequence"/>
</dbReference>
<comment type="caution">
    <text evidence="2">The sequence shown here is derived from an EMBL/GenBank/DDBJ whole genome shotgun (WGS) entry which is preliminary data.</text>
</comment>
<gene>
    <name evidence="2" type="ORF">QO018_004017</name>
</gene>
<sequence length="60" mass="6215">MKRAIDTIVHDQADGPVPAGTLPRSAAGIDPAPVADTAEPAPPTTEPPTTRRRRTTGGEE</sequence>
<accession>A0ABU0MPG5</accession>
<keyword evidence="3" id="KW-1185">Reference proteome</keyword>
<evidence type="ECO:0000313" key="3">
    <source>
        <dbReference type="Proteomes" id="UP001244552"/>
    </source>
</evidence>